<dbReference type="PANTHER" id="PTHR42756">
    <property type="entry name" value="TRANSCRIPTIONAL REGULATOR, MARR"/>
    <property type="match status" value="1"/>
</dbReference>
<protein>
    <submittedName>
        <fullName evidence="5">MarR family transcriptional regulator</fullName>
    </submittedName>
</protein>
<dbReference type="SUPFAM" id="SSF46785">
    <property type="entry name" value="Winged helix' DNA-binding domain"/>
    <property type="match status" value="1"/>
</dbReference>
<dbReference type="OrthoDB" id="195851at2"/>
<dbReference type="GO" id="GO:0003677">
    <property type="term" value="F:DNA binding"/>
    <property type="evidence" value="ECO:0007669"/>
    <property type="project" value="UniProtKB-KW"/>
</dbReference>
<evidence type="ECO:0000256" key="2">
    <source>
        <dbReference type="ARBA" id="ARBA00023125"/>
    </source>
</evidence>
<sequence>MNTETTVSIINEIRKLSRYLDKYSKYLSNKYHITLPQLLCLNELRAEPELNLTELTRRLNLNNSAITGIIDRLELKNYVQRVKTGKDRRAIHLRLTEEGKIFAEKSLQIFDHDCFFDNTKVTEQETGDLLQNLGKIISLLDPEVKKIDL</sequence>
<organism evidence="5 6">
    <name type="scientific">Geovibrio thiophilus</name>
    <dbReference type="NCBI Taxonomy" id="139438"/>
    <lineage>
        <taxon>Bacteria</taxon>
        <taxon>Pseudomonadati</taxon>
        <taxon>Deferribacterota</taxon>
        <taxon>Deferribacteres</taxon>
        <taxon>Deferribacterales</taxon>
        <taxon>Geovibrionaceae</taxon>
        <taxon>Geovibrio</taxon>
    </lineage>
</organism>
<evidence type="ECO:0000259" key="4">
    <source>
        <dbReference type="PROSITE" id="PS50995"/>
    </source>
</evidence>
<reference evidence="5 6" key="1">
    <citation type="submission" date="2019-01" db="EMBL/GenBank/DDBJ databases">
        <title>Geovibrio thiophilus DSM 11263, complete genome.</title>
        <authorList>
            <person name="Spring S."/>
            <person name="Bunk B."/>
            <person name="Sproer C."/>
        </authorList>
    </citation>
    <scope>NUCLEOTIDE SEQUENCE [LARGE SCALE GENOMIC DNA]</scope>
    <source>
        <strain evidence="5 6">DSM 11263</strain>
    </source>
</reference>
<keyword evidence="3" id="KW-0804">Transcription</keyword>
<evidence type="ECO:0000313" key="5">
    <source>
        <dbReference type="EMBL" id="QAR32049.1"/>
    </source>
</evidence>
<evidence type="ECO:0000256" key="3">
    <source>
        <dbReference type="ARBA" id="ARBA00023163"/>
    </source>
</evidence>
<dbReference type="GO" id="GO:0003700">
    <property type="term" value="F:DNA-binding transcription factor activity"/>
    <property type="evidence" value="ECO:0007669"/>
    <property type="project" value="InterPro"/>
</dbReference>
<dbReference type="InterPro" id="IPR036388">
    <property type="entry name" value="WH-like_DNA-bd_sf"/>
</dbReference>
<dbReference type="EMBL" id="CP035108">
    <property type="protein sequence ID" value="QAR32049.1"/>
    <property type="molecule type" value="Genomic_DNA"/>
</dbReference>
<evidence type="ECO:0000256" key="1">
    <source>
        <dbReference type="ARBA" id="ARBA00023015"/>
    </source>
</evidence>
<dbReference type="Proteomes" id="UP000287502">
    <property type="component" value="Chromosome"/>
</dbReference>
<keyword evidence="6" id="KW-1185">Reference proteome</keyword>
<accession>A0A3R6AWD4</accession>
<dbReference type="Pfam" id="PF01047">
    <property type="entry name" value="MarR"/>
    <property type="match status" value="1"/>
</dbReference>
<feature type="domain" description="HTH marR-type" evidence="4">
    <location>
        <begin position="6"/>
        <end position="138"/>
    </location>
</feature>
<keyword evidence="1" id="KW-0805">Transcription regulation</keyword>
<name>A0A3R6AWD4_9BACT</name>
<proteinExistence type="predicted"/>
<dbReference type="RefSeq" id="WP_128465336.1">
    <property type="nucleotide sequence ID" value="NZ_CP035108.1"/>
</dbReference>
<dbReference type="Gene3D" id="1.10.10.10">
    <property type="entry name" value="Winged helix-like DNA-binding domain superfamily/Winged helix DNA-binding domain"/>
    <property type="match status" value="1"/>
</dbReference>
<evidence type="ECO:0000313" key="6">
    <source>
        <dbReference type="Proteomes" id="UP000287502"/>
    </source>
</evidence>
<dbReference type="PANTHER" id="PTHR42756:SF1">
    <property type="entry name" value="TRANSCRIPTIONAL REPRESSOR OF EMRAB OPERON"/>
    <property type="match status" value="1"/>
</dbReference>
<dbReference type="PROSITE" id="PS50995">
    <property type="entry name" value="HTH_MARR_2"/>
    <property type="match status" value="1"/>
</dbReference>
<dbReference type="SMART" id="SM00347">
    <property type="entry name" value="HTH_MARR"/>
    <property type="match status" value="1"/>
</dbReference>
<dbReference type="AlphaFoldDB" id="A0A3R6AWD4"/>
<dbReference type="InterPro" id="IPR000835">
    <property type="entry name" value="HTH_MarR-typ"/>
</dbReference>
<dbReference type="PRINTS" id="PR00598">
    <property type="entry name" value="HTHMARR"/>
</dbReference>
<keyword evidence="2" id="KW-0238">DNA-binding</keyword>
<gene>
    <name evidence="5" type="ORF">EP073_01115</name>
</gene>
<dbReference type="KEGG" id="gtl:EP073_01115"/>
<dbReference type="InterPro" id="IPR036390">
    <property type="entry name" value="WH_DNA-bd_sf"/>
</dbReference>